<proteinExistence type="predicted"/>
<keyword evidence="2" id="KW-1133">Transmembrane helix</keyword>
<evidence type="ECO:0000313" key="4">
    <source>
        <dbReference type="EMBL" id="KAH0878438.1"/>
    </source>
</evidence>
<organism evidence="4 5">
    <name type="scientific">Brassica napus</name>
    <name type="common">Rape</name>
    <dbReference type="NCBI Taxonomy" id="3708"/>
    <lineage>
        <taxon>Eukaryota</taxon>
        <taxon>Viridiplantae</taxon>
        <taxon>Streptophyta</taxon>
        <taxon>Embryophyta</taxon>
        <taxon>Tracheophyta</taxon>
        <taxon>Spermatophyta</taxon>
        <taxon>Magnoliopsida</taxon>
        <taxon>eudicotyledons</taxon>
        <taxon>Gunneridae</taxon>
        <taxon>Pentapetalae</taxon>
        <taxon>rosids</taxon>
        <taxon>malvids</taxon>
        <taxon>Brassicales</taxon>
        <taxon>Brassicaceae</taxon>
        <taxon>Brassiceae</taxon>
        <taxon>Brassica</taxon>
    </lineage>
</organism>
<comment type="caution">
    <text evidence="4">The sequence shown here is derived from an EMBL/GenBank/DDBJ whole genome shotgun (WGS) entry which is preliminary data.</text>
</comment>
<keyword evidence="2" id="KW-0812">Transmembrane</keyword>
<sequence length="518" mass="58089">MMTLLELQSNVLKEFYPNTEAPPSAALSYRPPNTKELATGISTPPVMLTHDGQVAENLFPFTTPNQPIQKTNNLFNRFIGPSQPSTFAFKIPGFSLFDDEDFLEENPIPPSNTIAPSNIHCFSLIDETISCADEMLEEMFKKDPGNIADSCKTEEEEENGSETELPLGFEDVQPRGYDHDFWDTLIDKDLGGSDVPEVMAGIHVPKTAPHIIHCTSSDAFDHTVLVFGQPSAQWKSEPKDTGVHSFPHVQPNPMCTSTPRSAPDSGVHHNKGPHVQYPSSSRCTPGSASKKGVHQRGPHVQQNSSSRRTPPLASTNSPQPPPPLTPPVRETRSLSDIADEEFDTPPLFDDLSYEAEDVPDLNLDETNEETFVRKLYATQHDCQIGLAIYAIKHQFHFRQSRTTMHSFVLSCHDTHCDWRILAKKLTNCDLRISASYMKCHRAKEQTIDETVGNTEDSFVNLESYFEPLKTTNPETVTAIETELDIEGHTRFLFAFLFLVLQFTVHIFLFTVQLQYTLI</sequence>
<evidence type="ECO:0000256" key="2">
    <source>
        <dbReference type="SAM" id="Phobius"/>
    </source>
</evidence>
<evidence type="ECO:0000256" key="1">
    <source>
        <dbReference type="SAM" id="MobiDB-lite"/>
    </source>
</evidence>
<evidence type="ECO:0000313" key="5">
    <source>
        <dbReference type="Proteomes" id="UP000824890"/>
    </source>
</evidence>
<accession>A0ABQ7ZEC2</accession>
<gene>
    <name evidence="4" type="ORF">HID58_065832</name>
</gene>
<feature type="domain" description="Transposase MuDR plant" evidence="3">
    <location>
        <begin position="381"/>
        <end position="427"/>
    </location>
</feature>
<protein>
    <recommendedName>
        <fullName evidence="3">Transposase MuDR plant domain-containing protein</fullName>
    </recommendedName>
</protein>
<feature type="compositionally biased region" description="Polar residues" evidence="1">
    <location>
        <begin position="277"/>
        <end position="287"/>
    </location>
</feature>
<dbReference type="Pfam" id="PF03108">
    <property type="entry name" value="DBD_Tnp_Mut"/>
    <property type="match status" value="1"/>
</dbReference>
<dbReference type="Proteomes" id="UP000824890">
    <property type="component" value="Unassembled WGS sequence"/>
</dbReference>
<keyword evidence="5" id="KW-1185">Reference proteome</keyword>
<evidence type="ECO:0000259" key="3">
    <source>
        <dbReference type="Pfam" id="PF03108"/>
    </source>
</evidence>
<reference evidence="4 5" key="1">
    <citation type="submission" date="2021-05" db="EMBL/GenBank/DDBJ databases">
        <title>Genome Assembly of Synthetic Allotetraploid Brassica napus Reveals Homoeologous Exchanges between Subgenomes.</title>
        <authorList>
            <person name="Davis J.T."/>
        </authorList>
    </citation>
    <scope>NUCLEOTIDE SEQUENCE [LARGE SCALE GENOMIC DNA]</scope>
    <source>
        <strain evidence="5">cv. Da-Ae</strain>
        <tissue evidence="4">Seedling</tissue>
    </source>
</reference>
<feature type="region of interest" description="Disordered" evidence="1">
    <location>
        <begin position="233"/>
        <end position="330"/>
    </location>
</feature>
<dbReference type="EMBL" id="JAGKQM010000015">
    <property type="protein sequence ID" value="KAH0878438.1"/>
    <property type="molecule type" value="Genomic_DNA"/>
</dbReference>
<feature type="transmembrane region" description="Helical" evidence="2">
    <location>
        <begin position="491"/>
        <end position="511"/>
    </location>
</feature>
<dbReference type="InterPro" id="IPR004332">
    <property type="entry name" value="Transposase_MuDR"/>
</dbReference>
<name>A0ABQ7ZEC2_BRANA</name>
<keyword evidence="2" id="KW-0472">Membrane</keyword>